<feature type="compositionally biased region" description="Acidic residues" evidence="1">
    <location>
        <begin position="110"/>
        <end position="119"/>
    </location>
</feature>
<gene>
    <name evidence="2" type="ORF">Cvel_25324</name>
</gene>
<dbReference type="EMBL" id="CDMZ01002043">
    <property type="protein sequence ID" value="CEM40469.1"/>
    <property type="molecule type" value="Genomic_DNA"/>
</dbReference>
<protein>
    <submittedName>
        <fullName evidence="2">Uncharacterized protein</fullName>
    </submittedName>
</protein>
<proteinExistence type="predicted"/>
<accession>A0A0G4H933</accession>
<sequence>MEHFRNMFRGTESNKDEKAWCLVYKKCYQVRCMFHKSKHHDDRSRSIMFEREDPTMEVIPPKDPRDRVDKNEVSRGNRAWEVLSNVSVGKTGRKRRGWEGSPRSQMSYAENEETEEDTFASESLLWGRLSGSDRDDGDDGGDPPNGDEVHGSLPLDDSPHDPPLRNYSGGDWGGGTDDEGGGDRGGDLPPGSAQALHQSLFMGERARLHLSAHKRPRRSSGRRNISGDDGDNERGAESSAERGQGDKSEPEDRPIDLSVHPVGADRSQSAQGTPIRERRVLGPAALEFSSYDRQPMEAHPVKRVVVQRDKWRKLVALHLKAHPIFW</sequence>
<feature type="compositionally biased region" description="Basic and acidic residues" evidence="1">
    <location>
        <begin position="232"/>
        <end position="255"/>
    </location>
</feature>
<feature type="compositionally biased region" description="Basic residues" evidence="1">
    <location>
        <begin position="211"/>
        <end position="221"/>
    </location>
</feature>
<evidence type="ECO:0000313" key="2">
    <source>
        <dbReference type="EMBL" id="CEM40469.1"/>
    </source>
</evidence>
<reference evidence="2" key="1">
    <citation type="submission" date="2014-11" db="EMBL/GenBank/DDBJ databases">
        <authorList>
            <person name="Otto D Thomas"/>
            <person name="Naeem Raeece"/>
        </authorList>
    </citation>
    <scope>NUCLEOTIDE SEQUENCE</scope>
</reference>
<evidence type="ECO:0000256" key="1">
    <source>
        <dbReference type="SAM" id="MobiDB-lite"/>
    </source>
</evidence>
<organism evidence="2">
    <name type="scientific">Chromera velia CCMP2878</name>
    <dbReference type="NCBI Taxonomy" id="1169474"/>
    <lineage>
        <taxon>Eukaryota</taxon>
        <taxon>Sar</taxon>
        <taxon>Alveolata</taxon>
        <taxon>Colpodellida</taxon>
        <taxon>Chromeraceae</taxon>
        <taxon>Chromera</taxon>
    </lineage>
</organism>
<dbReference type="VEuPathDB" id="CryptoDB:Cvel_25324"/>
<feature type="compositionally biased region" description="Low complexity" evidence="1">
    <location>
        <begin position="142"/>
        <end position="156"/>
    </location>
</feature>
<dbReference type="PhylomeDB" id="A0A0G4H933"/>
<feature type="region of interest" description="Disordered" evidence="1">
    <location>
        <begin position="91"/>
        <end position="194"/>
    </location>
</feature>
<name>A0A0G4H933_9ALVE</name>
<feature type="region of interest" description="Disordered" evidence="1">
    <location>
        <begin position="211"/>
        <end position="278"/>
    </location>
</feature>
<dbReference type="AlphaFoldDB" id="A0A0G4H933"/>